<dbReference type="EMBL" id="WQLB01000003">
    <property type="protein sequence ID" value="MVN85809.1"/>
    <property type="molecule type" value="Genomic_DNA"/>
</dbReference>
<proteinExistence type="predicted"/>
<gene>
    <name evidence="1" type="ORF">GO986_03415</name>
</gene>
<protein>
    <submittedName>
        <fullName evidence="1">Uncharacterized protein</fullName>
    </submittedName>
</protein>
<dbReference type="AlphaFoldDB" id="A0A7C9HQ14"/>
<keyword evidence="2" id="KW-1185">Reference proteome</keyword>
<name>A0A7C9HQ14_9DEIO</name>
<evidence type="ECO:0000313" key="2">
    <source>
        <dbReference type="Proteomes" id="UP000483286"/>
    </source>
</evidence>
<dbReference type="Proteomes" id="UP000483286">
    <property type="component" value="Unassembled WGS sequence"/>
</dbReference>
<reference evidence="1 2" key="1">
    <citation type="submission" date="2019-12" db="EMBL/GenBank/DDBJ databases">
        <title>Deinococcus sp. HMF7620 Genome sequencing and assembly.</title>
        <authorList>
            <person name="Kang H."/>
            <person name="Kim H."/>
            <person name="Joh K."/>
        </authorList>
    </citation>
    <scope>NUCLEOTIDE SEQUENCE [LARGE SCALE GENOMIC DNA]</scope>
    <source>
        <strain evidence="1 2">HMF7620</strain>
    </source>
</reference>
<evidence type="ECO:0000313" key="1">
    <source>
        <dbReference type="EMBL" id="MVN85809.1"/>
    </source>
</evidence>
<accession>A0A7C9HQ14</accession>
<dbReference type="RefSeq" id="WP_157457845.1">
    <property type="nucleotide sequence ID" value="NZ_WQLB01000003.1"/>
</dbReference>
<comment type="caution">
    <text evidence="1">The sequence shown here is derived from an EMBL/GenBank/DDBJ whole genome shotgun (WGS) entry which is preliminary data.</text>
</comment>
<organism evidence="1 2">
    <name type="scientific">Deinococcus arboris</name>
    <dbReference type="NCBI Taxonomy" id="2682977"/>
    <lineage>
        <taxon>Bacteria</taxon>
        <taxon>Thermotogati</taxon>
        <taxon>Deinococcota</taxon>
        <taxon>Deinococci</taxon>
        <taxon>Deinococcales</taxon>
        <taxon>Deinococcaceae</taxon>
        <taxon>Deinococcus</taxon>
    </lineage>
</organism>
<sequence>MAALHGEAWACSPLPPSPALLQAQAALEAAQITSPLCAGKDESSCAAYRLGAAQAAALRLTVAREVSRLNLGAPLPELTLRQQGSTWHLTESVRYGLDTQLRAVPGGSVALTTDRQTAHERVTERLSRAAGRSAFWWSCGLAGLSGAGLVVRDCRWTPATGEWPRTFDFTVVRADASLPPGRYSWYAPDGGSCHGGVPFRKADIR</sequence>